<dbReference type="OrthoDB" id="2106152at2759"/>
<organism evidence="1 2">
    <name type="scientific">Vanrija humicola</name>
    <name type="common">Yeast</name>
    <name type="synonym">Cryptococcus humicola</name>
    <dbReference type="NCBI Taxonomy" id="5417"/>
    <lineage>
        <taxon>Eukaryota</taxon>
        <taxon>Fungi</taxon>
        <taxon>Dikarya</taxon>
        <taxon>Basidiomycota</taxon>
        <taxon>Agaricomycotina</taxon>
        <taxon>Tremellomycetes</taxon>
        <taxon>Trichosporonales</taxon>
        <taxon>Trichosporonaceae</taxon>
        <taxon>Vanrija</taxon>
    </lineage>
</organism>
<dbReference type="PANTHER" id="PTHR40470:SF1">
    <property type="entry name" value="PHYTANOYL-COA DIOXYGENASE FAMILY PROTEIN (AFU_ORTHOLOGUE AFUA_2G15850)"/>
    <property type="match status" value="1"/>
</dbReference>
<dbReference type="Pfam" id="PF05721">
    <property type="entry name" value="PhyH"/>
    <property type="match status" value="1"/>
</dbReference>
<evidence type="ECO:0000313" key="2">
    <source>
        <dbReference type="Proteomes" id="UP000473826"/>
    </source>
</evidence>
<comment type="caution">
    <text evidence="1">The sequence shown here is derived from an EMBL/GenBank/DDBJ whole genome shotgun (WGS) entry which is preliminary data.</text>
</comment>
<keyword evidence="2" id="KW-1185">Reference proteome</keyword>
<accession>A0A7D8V1N0</accession>
<evidence type="ECO:0008006" key="3">
    <source>
        <dbReference type="Google" id="ProtNLM"/>
    </source>
</evidence>
<dbReference type="PANTHER" id="PTHR40470">
    <property type="entry name" value="PHYTANOYL-COA DIOXYGENASE FAMILY PROTEIN (AFU_ORTHOLOGUE AFUA_2G15850)"/>
    <property type="match status" value="1"/>
</dbReference>
<proteinExistence type="predicted"/>
<dbReference type="Gene3D" id="2.60.120.620">
    <property type="entry name" value="q2cbj1_9rhob like domain"/>
    <property type="match status" value="1"/>
</dbReference>
<dbReference type="InterPro" id="IPR008775">
    <property type="entry name" value="Phytyl_CoA_dOase-like"/>
</dbReference>
<dbReference type="AlphaFoldDB" id="A0A7D8V1N0"/>
<evidence type="ECO:0000313" key="1">
    <source>
        <dbReference type="EMBL" id="TXT13023.1"/>
    </source>
</evidence>
<dbReference type="EMBL" id="QKWK01000003">
    <property type="protein sequence ID" value="TXT13023.1"/>
    <property type="molecule type" value="Genomic_DNA"/>
</dbReference>
<reference evidence="1 2" key="1">
    <citation type="journal article" date="2019" name="PLoS Genet.">
        <title>Convergent evolution of linked mating-type loci in basidiomycete fungi.</title>
        <authorList>
            <person name="Sun S."/>
            <person name="Coelho M.A."/>
            <person name="Heitman J."/>
            <person name="Nowrousian M."/>
        </authorList>
    </citation>
    <scope>NUCLEOTIDE SEQUENCE [LARGE SCALE GENOMIC DNA]</scope>
    <source>
        <strain evidence="1 2">CBS 4282</strain>
    </source>
</reference>
<protein>
    <recommendedName>
        <fullName evidence="3">Phytanoyl-CoA dioxygenase</fullName>
    </recommendedName>
</protein>
<gene>
    <name evidence="1" type="ORF">VHUM_01424</name>
</gene>
<sequence>MRHPPSHPHTPCHSRRRSWPTLSTRCVACACGANAQYHKDGFVVVDGLIPDELYTPLCAAADEVTDKARDRSWGQVRMVGKQFPPWTEGDDVWGVQNIMHPDLGKPIFAEWYGSDDLLDVSAALMGVERKDMQFELFNILVNPLEKDYALSWHRDDVKATATPEEEEEALKIKHYGIQWNAALYDDACLSAVPASHRRVRTPAERKANLEGGDMPGAQTLELKKGQTVFYNNNILHVGKYNLAVKRRTLHGCYGSPPPGDTSRARNILQHGLEYTSDPGFRGAVPASLHPMLDRLNGLQAEMEGKPQQYSQDD</sequence>
<name>A0A7D8V1N0_VANHU</name>
<dbReference type="Proteomes" id="UP000473826">
    <property type="component" value="Unassembled WGS sequence"/>
</dbReference>
<dbReference type="SUPFAM" id="SSF51197">
    <property type="entry name" value="Clavaminate synthase-like"/>
    <property type="match status" value="1"/>
</dbReference>